<reference evidence="2" key="1">
    <citation type="journal article" date="2016" name="Nat. Biotechnol.">
        <title>Sequencing wild and cultivated cassava and related species reveals extensive interspecific hybridization and genetic diversity.</title>
        <authorList>
            <person name="Bredeson J.V."/>
            <person name="Lyons J.B."/>
            <person name="Prochnik S.E."/>
            <person name="Wu G.A."/>
            <person name="Ha C.M."/>
            <person name="Edsinger-Gonzales E."/>
            <person name="Grimwood J."/>
            <person name="Schmutz J."/>
            <person name="Rabbi I.Y."/>
            <person name="Egesi C."/>
            <person name="Nauluvula P."/>
            <person name="Lebot V."/>
            <person name="Ndunguru J."/>
            <person name="Mkamilo G."/>
            <person name="Bart R.S."/>
            <person name="Setter T.L."/>
            <person name="Gleadow R.M."/>
            <person name="Kulakow P."/>
            <person name="Ferguson M.E."/>
            <person name="Rounsley S."/>
            <person name="Rokhsar D.S."/>
        </authorList>
    </citation>
    <scope>NUCLEOTIDE SEQUENCE [LARGE SCALE GENOMIC DNA]</scope>
    <source>
        <strain evidence="2">cv. AM560-2</strain>
    </source>
</reference>
<dbReference type="EMBL" id="CM004392">
    <property type="protein sequence ID" value="KAG8651665.1"/>
    <property type="molecule type" value="Genomic_DNA"/>
</dbReference>
<proteinExistence type="predicted"/>
<evidence type="ECO:0000313" key="1">
    <source>
        <dbReference type="EMBL" id="KAG8651665.1"/>
    </source>
</evidence>
<dbReference type="Proteomes" id="UP000091857">
    <property type="component" value="Chromosome 6"/>
</dbReference>
<accession>A0ACB7HI61</accession>
<keyword evidence="2" id="KW-1185">Reference proteome</keyword>
<protein>
    <submittedName>
        <fullName evidence="1">Uncharacterized protein</fullName>
    </submittedName>
</protein>
<comment type="caution">
    <text evidence="1">The sequence shown here is derived from an EMBL/GenBank/DDBJ whole genome shotgun (WGS) entry which is preliminary data.</text>
</comment>
<evidence type="ECO:0000313" key="2">
    <source>
        <dbReference type="Proteomes" id="UP000091857"/>
    </source>
</evidence>
<name>A0ACB7HI61_MANES</name>
<gene>
    <name evidence="1" type="ORF">MANES_06G010800v8</name>
</gene>
<sequence length="809" mass="91598">MDSQKLFLQTFLLVLSFTFSSSLDTITVNQPIEDGNLLISNENKFALGFFSPRNSKYRYLGIWYHNVPQQTVVWVANRNHPINGSSGILSVDKLGNLILYSNHNQKVPVWYTSVSVEVRGTCVAQLLDSGNLILIQVSSKKVIWQSFDHPTDTVLPGMKLGVNQNTGMFWFLTSWRSPEDPGIGNFSVKVNTIGTPQFFLYRGTVYYWRTTMWPMTSYGDVWTYSVINNQDEIYMAYTLTDASIIFRIVLDYSGVIKKLVWHEKIGKWKEFWSVPSSVCDIYGHCGTYGICYPNFVGKFECDCLPGYEPNSLRDWNILRDASGGCIRKQQDSSSICGHREGFIKVAHVKLPDTSAAVWEGTNMSPMDCEKECRRNCSCSAYASIDIAGEGTGCLRWYGELMDTVNNMKDGYDINVRVGALELEIAQKSSGFPDGEDTLAVLIVFAISAWFIIIFFACLWLKKKKKIKGARNQWNERLLDAIGDACYKNTLLRNDVEGSMNPSAIAFFNLHTMLVATNNFSQANKLGEGGFGLVYKGELSNGQEIAVKRLSKNSDKGIEEFKTELMLIAKLQHKNLVKLLGCCIQGEEVMLVYEYLPNKSLDLFLFDATKSVVLDWRKRFDVIVGIARGILYLHQDSRLSIVHRDLKTSNILLDAEMNPKISDFGLARIFKSDQIQDKTERIVGTFGYMSPEYVVFGKFSAKSDIFSFGIILFEIITGRKNNSYCQESSSLSMIGHIWHSWRENRALEIVDSSIRESCPFDKVLRCIQIGLLCVQENVTDRPMMSTIILMLNCEITLPSPKQPAFNFRKS</sequence>
<organism evidence="1 2">
    <name type="scientific">Manihot esculenta</name>
    <name type="common">Cassava</name>
    <name type="synonym">Jatropha manihot</name>
    <dbReference type="NCBI Taxonomy" id="3983"/>
    <lineage>
        <taxon>Eukaryota</taxon>
        <taxon>Viridiplantae</taxon>
        <taxon>Streptophyta</taxon>
        <taxon>Embryophyta</taxon>
        <taxon>Tracheophyta</taxon>
        <taxon>Spermatophyta</taxon>
        <taxon>Magnoliopsida</taxon>
        <taxon>eudicotyledons</taxon>
        <taxon>Gunneridae</taxon>
        <taxon>Pentapetalae</taxon>
        <taxon>rosids</taxon>
        <taxon>fabids</taxon>
        <taxon>Malpighiales</taxon>
        <taxon>Euphorbiaceae</taxon>
        <taxon>Crotonoideae</taxon>
        <taxon>Manihoteae</taxon>
        <taxon>Manihot</taxon>
    </lineage>
</organism>